<name>A0A7I8LHY1_SPIIN</name>
<protein>
    <submittedName>
        <fullName evidence="1">Uncharacterized protein</fullName>
    </submittedName>
</protein>
<gene>
    <name evidence="1" type="ORF">SI8410_15019596</name>
</gene>
<proteinExistence type="predicted"/>
<keyword evidence="2" id="KW-1185">Reference proteome</keyword>
<sequence length="24" mass="2874">MILLEVPRIDKDDKLHYFTKGLQT</sequence>
<organism evidence="1 2">
    <name type="scientific">Spirodela intermedia</name>
    <name type="common">Intermediate duckweed</name>
    <dbReference type="NCBI Taxonomy" id="51605"/>
    <lineage>
        <taxon>Eukaryota</taxon>
        <taxon>Viridiplantae</taxon>
        <taxon>Streptophyta</taxon>
        <taxon>Embryophyta</taxon>
        <taxon>Tracheophyta</taxon>
        <taxon>Spermatophyta</taxon>
        <taxon>Magnoliopsida</taxon>
        <taxon>Liliopsida</taxon>
        <taxon>Araceae</taxon>
        <taxon>Lemnoideae</taxon>
        <taxon>Spirodela</taxon>
    </lineage>
</organism>
<dbReference type="EMBL" id="LR746278">
    <property type="protein sequence ID" value="CAA7408918.1"/>
    <property type="molecule type" value="Genomic_DNA"/>
</dbReference>
<evidence type="ECO:0000313" key="2">
    <source>
        <dbReference type="Proteomes" id="UP000663760"/>
    </source>
</evidence>
<evidence type="ECO:0000313" key="1">
    <source>
        <dbReference type="EMBL" id="CAA7408918.1"/>
    </source>
</evidence>
<dbReference type="Proteomes" id="UP000663760">
    <property type="component" value="Chromosome 15"/>
</dbReference>
<accession>A0A7I8LHY1</accession>
<dbReference type="AlphaFoldDB" id="A0A7I8LHY1"/>
<reference evidence="1" key="1">
    <citation type="submission" date="2020-02" db="EMBL/GenBank/DDBJ databases">
        <authorList>
            <person name="Scholz U."/>
            <person name="Mascher M."/>
            <person name="Fiebig A."/>
        </authorList>
    </citation>
    <scope>NUCLEOTIDE SEQUENCE</scope>
</reference>